<dbReference type="Proteomes" id="UP001159427">
    <property type="component" value="Unassembled WGS sequence"/>
</dbReference>
<evidence type="ECO:0000313" key="8">
    <source>
        <dbReference type="EMBL" id="CAH3172664.1"/>
    </source>
</evidence>
<dbReference type="PANTHER" id="PTHR31165">
    <property type="entry name" value="PROTEIN G1-LIKE2"/>
    <property type="match status" value="1"/>
</dbReference>
<keyword evidence="9" id="KW-1185">Reference proteome</keyword>
<feature type="domain" description="ALOG" evidence="7">
    <location>
        <begin position="34"/>
        <end position="145"/>
    </location>
</feature>
<evidence type="ECO:0000256" key="2">
    <source>
        <dbReference type="ARBA" id="ARBA00010308"/>
    </source>
</evidence>
<dbReference type="Pfam" id="PF04852">
    <property type="entry name" value="ALOG_dom"/>
    <property type="match status" value="1"/>
</dbReference>
<evidence type="ECO:0000256" key="4">
    <source>
        <dbReference type="ARBA" id="ARBA00023125"/>
    </source>
</evidence>
<evidence type="ECO:0000259" key="7">
    <source>
        <dbReference type="PROSITE" id="PS51697"/>
    </source>
</evidence>
<keyword evidence="5" id="KW-0804">Transcription</keyword>
<organism evidence="8 9">
    <name type="scientific">Porites evermanni</name>
    <dbReference type="NCBI Taxonomy" id="104178"/>
    <lineage>
        <taxon>Eukaryota</taxon>
        <taxon>Metazoa</taxon>
        <taxon>Cnidaria</taxon>
        <taxon>Anthozoa</taxon>
        <taxon>Hexacorallia</taxon>
        <taxon>Scleractinia</taxon>
        <taxon>Fungiina</taxon>
        <taxon>Poritidae</taxon>
        <taxon>Porites</taxon>
    </lineage>
</organism>
<proteinExistence type="inferred from homology"/>
<evidence type="ECO:0000313" key="9">
    <source>
        <dbReference type="Proteomes" id="UP001159427"/>
    </source>
</evidence>
<keyword evidence="6" id="KW-0539">Nucleus</keyword>
<comment type="subcellular location">
    <subcellularLocation>
        <location evidence="1">Nucleus</location>
    </subcellularLocation>
</comment>
<feature type="non-terminal residue" evidence="8">
    <location>
        <position position="149"/>
    </location>
</feature>
<evidence type="ECO:0000256" key="6">
    <source>
        <dbReference type="ARBA" id="ARBA00023242"/>
    </source>
</evidence>
<dbReference type="InterPro" id="IPR006936">
    <property type="entry name" value="ALOG_dom"/>
</dbReference>
<feature type="non-terminal residue" evidence="8">
    <location>
        <position position="1"/>
    </location>
</feature>
<dbReference type="EMBL" id="CALNXI010001584">
    <property type="protein sequence ID" value="CAH3172664.1"/>
    <property type="molecule type" value="Genomic_DNA"/>
</dbReference>
<dbReference type="PROSITE" id="PS51697">
    <property type="entry name" value="ALOG"/>
    <property type="match status" value="1"/>
</dbReference>
<reference evidence="8 9" key="1">
    <citation type="submission" date="2022-05" db="EMBL/GenBank/DDBJ databases">
        <authorList>
            <consortium name="Genoscope - CEA"/>
            <person name="William W."/>
        </authorList>
    </citation>
    <scope>NUCLEOTIDE SEQUENCE [LARGE SCALE GENOMIC DNA]</scope>
</reference>
<evidence type="ECO:0000256" key="3">
    <source>
        <dbReference type="ARBA" id="ARBA00023015"/>
    </source>
</evidence>
<accession>A0ABN8R0G1</accession>
<sequence>RVSLKQSGVPGKVLNHTRISRRFQEFSDALRAKPYQRQRSALEQQFSDFLVSLSPPKCISSCTSDDVIKFLISKDSSERTVVHSQLFPKASCNCPTPLAGARAVFNNIGRSHHSNPVAHPHVKEYLKFVREEQTSKAVVPSQAVLMFFI</sequence>
<name>A0ABN8R0G1_9CNID</name>
<comment type="similarity">
    <text evidence="2">Belongs to the plant homeotic and developmental regulators ALOG protein family.</text>
</comment>
<keyword evidence="4" id="KW-0238">DNA-binding</keyword>
<gene>
    <name evidence="8" type="ORF">PEVE_00008559</name>
</gene>
<protein>
    <recommendedName>
        <fullName evidence="7">ALOG domain-containing protein</fullName>
    </recommendedName>
</protein>
<evidence type="ECO:0000256" key="1">
    <source>
        <dbReference type="ARBA" id="ARBA00004123"/>
    </source>
</evidence>
<dbReference type="PANTHER" id="PTHR31165:SF2">
    <property type="entry name" value="ALOG DOMAIN-CONTAINING PROTEIN"/>
    <property type="match status" value="1"/>
</dbReference>
<evidence type="ECO:0000256" key="5">
    <source>
        <dbReference type="ARBA" id="ARBA00023163"/>
    </source>
</evidence>
<dbReference type="InterPro" id="IPR040222">
    <property type="entry name" value="ALOG"/>
</dbReference>
<keyword evidence="3" id="KW-0805">Transcription regulation</keyword>
<comment type="caution">
    <text evidence="8">The sequence shown here is derived from an EMBL/GenBank/DDBJ whole genome shotgun (WGS) entry which is preliminary data.</text>
</comment>